<dbReference type="AlphaFoldDB" id="A0A9P6YFM1"/>
<protein>
    <submittedName>
        <fullName evidence="1">Uncharacterized protein</fullName>
    </submittedName>
</protein>
<proteinExistence type="predicted"/>
<reference evidence="1" key="1">
    <citation type="journal article" date="2020" name="Microb. Genom.">
        <title>Genetic diversity of clinical and environmental Mucorales isolates obtained from an investigation of mucormycosis cases among solid organ transplant recipients.</title>
        <authorList>
            <person name="Nguyen M.H."/>
            <person name="Kaul D."/>
            <person name="Muto C."/>
            <person name="Cheng S.J."/>
            <person name="Richter R.A."/>
            <person name="Bruno V.M."/>
            <person name="Liu G."/>
            <person name="Beyhan S."/>
            <person name="Sundermann A.J."/>
            <person name="Mounaud S."/>
            <person name="Pasculle A.W."/>
            <person name="Nierman W.C."/>
            <person name="Driscoll E."/>
            <person name="Cumbie R."/>
            <person name="Clancy C.J."/>
            <person name="Dupont C.L."/>
        </authorList>
    </citation>
    <scope>NUCLEOTIDE SEQUENCE</scope>
    <source>
        <strain evidence="1">GL16</strain>
    </source>
</reference>
<evidence type="ECO:0000313" key="2">
    <source>
        <dbReference type="Proteomes" id="UP000717996"/>
    </source>
</evidence>
<name>A0A9P6YFM1_RHIOR</name>
<evidence type="ECO:0000313" key="1">
    <source>
        <dbReference type="EMBL" id="KAG1547184.1"/>
    </source>
</evidence>
<organism evidence="1 2">
    <name type="scientific">Rhizopus oryzae</name>
    <name type="common">Mucormycosis agent</name>
    <name type="synonym">Rhizopus arrhizus var. delemar</name>
    <dbReference type="NCBI Taxonomy" id="64495"/>
    <lineage>
        <taxon>Eukaryota</taxon>
        <taxon>Fungi</taxon>
        <taxon>Fungi incertae sedis</taxon>
        <taxon>Mucoromycota</taxon>
        <taxon>Mucoromycotina</taxon>
        <taxon>Mucoromycetes</taxon>
        <taxon>Mucorales</taxon>
        <taxon>Mucorineae</taxon>
        <taxon>Rhizopodaceae</taxon>
        <taxon>Rhizopus</taxon>
    </lineage>
</organism>
<gene>
    <name evidence="1" type="ORF">G6F51_004427</name>
</gene>
<dbReference type="OrthoDB" id="2237563at2759"/>
<sequence length="539" mass="62111">MLPDLRGKFDNKVTDVSQLNLEADESEMIVCYTTSTTSNEETAKGNIDETEENDNTEQYEQCVDIVECKKRLREAYGTILMYEVPLDDLDPITTALQATVNEDNEVDWDLFLSAEKETIINSYCGTHLNAFKGTWKHRFKEVASRLNFRIKNDSGDTNNWQTLIYDELKAKKKEVFYISKHNNKHKKHEIKNLLVEEKWRLKSGRFIEDIVMQAINDSTFEHPCLSYIVDLADPIWPNYFSPEETDEVRTYNFVELPDLQDEIQNCINLYDNNTLKTAADYYEFASDQKLKFSDSFEKRWIKESIMNAAGLFEEGELLNTNDFFEGDSLHTLWTFVYRAFKKSEVKAKLGERTSVSSALGKNEGRSLEFRERRERKAIGAKVDILFKKITDEVGCTEVGKHDVLVIDDKYLDDGMVKLPRTIRDMLCVLVEANPHKINQLYTIGFLMMGLNLDLLIMNVPAGKTVTRITRIKKLPFPGKPKNIRLDFLPLLEVTLMGKALMENLARIIDDRKRKAVELNTAEKATSPRLPFSFVGKSSV</sequence>
<accession>A0A9P6YFM1</accession>
<dbReference type="EMBL" id="JAANIT010000492">
    <property type="protein sequence ID" value="KAG1547184.1"/>
    <property type="molecule type" value="Genomic_DNA"/>
</dbReference>
<dbReference type="Proteomes" id="UP000717996">
    <property type="component" value="Unassembled WGS sequence"/>
</dbReference>
<comment type="caution">
    <text evidence="1">The sequence shown here is derived from an EMBL/GenBank/DDBJ whole genome shotgun (WGS) entry which is preliminary data.</text>
</comment>